<keyword evidence="3" id="KW-1185">Reference proteome</keyword>
<organism evidence="2 3">
    <name type="scientific">Cladosporium halotolerans</name>
    <dbReference type="NCBI Taxonomy" id="1052096"/>
    <lineage>
        <taxon>Eukaryota</taxon>
        <taxon>Fungi</taxon>
        <taxon>Dikarya</taxon>
        <taxon>Ascomycota</taxon>
        <taxon>Pezizomycotina</taxon>
        <taxon>Dothideomycetes</taxon>
        <taxon>Dothideomycetidae</taxon>
        <taxon>Cladosporiales</taxon>
        <taxon>Cladosporiaceae</taxon>
        <taxon>Cladosporium</taxon>
    </lineage>
</organism>
<protein>
    <submittedName>
        <fullName evidence="2">Uncharacterized protein</fullName>
    </submittedName>
</protein>
<accession>A0AB34KKY7</accession>
<comment type="caution">
    <text evidence="2">The sequence shown here is derived from an EMBL/GenBank/DDBJ whole genome shotgun (WGS) entry which is preliminary data.</text>
</comment>
<dbReference type="PANTHER" id="PTHR36681">
    <property type="entry name" value="NUCLEAR GTPASE, GERMINAL CENTER-ASSOCIATED, TANDEM DUPLICATE 3"/>
    <property type="match status" value="1"/>
</dbReference>
<dbReference type="PANTHER" id="PTHR36681:SF3">
    <property type="entry name" value="NUCLEAR GTPASE, GERMINAL CENTER-ASSOCIATED, TANDEM DUPLICATE 3"/>
    <property type="match status" value="1"/>
</dbReference>
<dbReference type="Gene3D" id="3.40.50.300">
    <property type="entry name" value="P-loop containing nucleotide triphosphate hydrolases"/>
    <property type="match status" value="1"/>
</dbReference>
<feature type="region of interest" description="Disordered" evidence="1">
    <location>
        <begin position="13"/>
        <end position="34"/>
    </location>
</feature>
<dbReference type="GeneID" id="96008330"/>
<proteinExistence type="predicted"/>
<dbReference type="EMBL" id="JAAQHG020000024">
    <property type="protein sequence ID" value="KAL1584732.1"/>
    <property type="molecule type" value="Genomic_DNA"/>
</dbReference>
<dbReference type="InterPro" id="IPR027417">
    <property type="entry name" value="P-loop_NTPase"/>
</dbReference>
<sequence>MVGYKRKANEITQDDLESIGPMQVPPYDVSKEPPATSVVTSEEYCKLKSGTAKICSWITDLLKQSKFQNSSTARVLEMTEERLLETNAEEIMVSISGNMGSGKSSTINSIYSQGMLARSDKSGSSVTLVPCIYCGPLPDQRRKFLVEVCFYSREERERFFEAELAAFYRADSQPEDADEGEAGSRRAITASEDIDTRDTVTDMLYSLFLEHRECSSKRAVREFLRQAKSEDDPAILSQLNKWADKLIRRFAEDEDTVVLEASTSQEMLKNLETYSTEMTDDDSRRALSLWPLVHLIKIHFDSPLSKMGVSILDAPGTSDNHIRRETALQLRRECSHSAVVVSSARANSDSAVSKEVKAVRGKGQGRIIVIVTGSDEIDAETLVGGTSADRQEVAELQASATRLQNEANALMLQMSNVFDPAERFELYGRKMNLDTRLIKAQNAERAARIAMRSANTKAKLGEKLVDVNDCQEEIPVISISNTDYQKHRAGFNTLQAPPTLSVEQTNIPALRQHFAQFPNSARMSEIQHLFQTLLPSVIKRAELLAASNADDRKADIEAHVERATKRYEPCIEKILGRVKDYMDLDLLKRVRDLEEDWSNDAEDLCDKWSNTYKAGPMLNLMNRNGLRRGSKKSTPVILSGELLHLASGSISAAMAIARTPIYKEVREIVRDMKGIVKDMVHAINNDTSATIVDVQPFLDYVKSERRVLVGIITNLMKDFMKGMDLINAKATTEVEDAYLVKQMLPVYAKVRKIKGGKNGILPKPAMGYAKERHIVFKNEVIASSGVWFGSCSAMEEDLKLLLSKSKADLTREIGNIFEGFRTSFDGGWEATEIDEESQKELQAMLKTVLDDVSTFIEKELNPAWEALASNARYSANSELDISV</sequence>
<evidence type="ECO:0000256" key="1">
    <source>
        <dbReference type="SAM" id="MobiDB-lite"/>
    </source>
</evidence>
<gene>
    <name evidence="2" type="ORF">WHR41_06887</name>
</gene>
<evidence type="ECO:0000313" key="3">
    <source>
        <dbReference type="Proteomes" id="UP000803884"/>
    </source>
</evidence>
<dbReference type="AlphaFoldDB" id="A0AB34KKY7"/>
<reference evidence="2 3" key="1">
    <citation type="journal article" date="2020" name="Microbiol. Resour. Announc.">
        <title>Draft Genome Sequence of a Cladosporium Species Isolated from the Mesophotic Ascidian Didemnum maculosum.</title>
        <authorList>
            <person name="Gioti A."/>
            <person name="Siaperas R."/>
            <person name="Nikolaivits E."/>
            <person name="Le Goff G."/>
            <person name="Ouazzani J."/>
            <person name="Kotoulas G."/>
            <person name="Topakas E."/>
        </authorList>
    </citation>
    <scope>NUCLEOTIDE SEQUENCE [LARGE SCALE GENOMIC DNA]</scope>
    <source>
        <strain evidence="2 3">TM138-S3</strain>
    </source>
</reference>
<evidence type="ECO:0000313" key="2">
    <source>
        <dbReference type="EMBL" id="KAL1584732.1"/>
    </source>
</evidence>
<dbReference type="Proteomes" id="UP000803884">
    <property type="component" value="Unassembled WGS sequence"/>
</dbReference>
<name>A0AB34KKY7_9PEZI</name>
<dbReference type="RefSeq" id="XP_069227838.1">
    <property type="nucleotide sequence ID" value="XM_069375492.1"/>
</dbReference>
<dbReference type="SUPFAM" id="SSF52540">
    <property type="entry name" value="P-loop containing nucleoside triphosphate hydrolases"/>
    <property type="match status" value="1"/>
</dbReference>